<dbReference type="Pfam" id="PF07751">
    <property type="entry name" value="Abi_2"/>
    <property type="match status" value="1"/>
</dbReference>
<evidence type="ECO:0000313" key="2">
    <source>
        <dbReference type="Proteomes" id="UP001490816"/>
    </source>
</evidence>
<dbReference type="InterPro" id="IPR011664">
    <property type="entry name" value="Abi_system_AbiD/AbiF-like"/>
</dbReference>
<evidence type="ECO:0000313" key="1">
    <source>
        <dbReference type="EMBL" id="MEQ2470292.1"/>
    </source>
</evidence>
<reference evidence="1 2" key="1">
    <citation type="submission" date="2024-03" db="EMBL/GenBank/DDBJ databases">
        <title>Human intestinal bacterial collection.</title>
        <authorList>
            <person name="Pauvert C."/>
            <person name="Hitch T.C.A."/>
            <person name="Clavel T."/>
        </authorList>
    </citation>
    <scope>NUCLEOTIDE SEQUENCE [LARGE SCALE GENOMIC DNA]</scope>
    <source>
        <strain evidence="1 2">CLA-JM-H38</strain>
    </source>
</reference>
<keyword evidence="2" id="KW-1185">Reference proteome</keyword>
<dbReference type="RefSeq" id="WP_117950170.1">
    <property type="nucleotide sequence ID" value="NZ_JBBMEZ010000021.1"/>
</dbReference>
<protein>
    <submittedName>
        <fullName evidence="1">Abi family protein</fullName>
    </submittedName>
</protein>
<dbReference type="EMBL" id="JBBMEZ010000021">
    <property type="protein sequence ID" value="MEQ2470292.1"/>
    <property type="molecule type" value="Genomic_DNA"/>
</dbReference>
<comment type="caution">
    <text evidence="1">The sequence shown here is derived from an EMBL/GenBank/DDBJ whole genome shotgun (WGS) entry which is preliminary data.</text>
</comment>
<sequence>MNFKPMMTSQELIDKMKNEKGIKFEYMSEEDAIIFLSERNNYFRIASYRKNYDKHISGVNAGKYINLDFAYLSELATIDMHLRLIIINMCLDIEHCLKVKLLSAITANSAEDGYDIVKVFLIKNPFVLRDIYHKRKSTYVEELIRYYFNFNEISDDSQLDYISKDDINCPVWAFMEIIGFGEFLRFYDFYYSEYPDKNNKITNGTLNAVKSLRNACAHNNCIIYNLRKSGTHPTREVTQFVSNIKNISNEERRSKLKIRPVFEITALICLYDKVAFDTVKSHRFQELSNLVNVRMVRNKDYFKNHQMICSVYNFLKKIVDFLA</sequence>
<organism evidence="1 2">
    <name type="scientific">Ruminococcoides intestinale</name>
    <dbReference type="NCBI Taxonomy" id="3133162"/>
    <lineage>
        <taxon>Bacteria</taxon>
        <taxon>Bacillati</taxon>
        <taxon>Bacillota</taxon>
        <taxon>Clostridia</taxon>
        <taxon>Eubacteriales</taxon>
        <taxon>Oscillospiraceae</taxon>
        <taxon>Ruminococcoides</taxon>
    </lineage>
</organism>
<gene>
    <name evidence="1" type="ORF">WMO39_08120</name>
</gene>
<proteinExistence type="predicted"/>
<name>A0ABV1FA81_9FIRM</name>
<dbReference type="Proteomes" id="UP001490816">
    <property type="component" value="Unassembled WGS sequence"/>
</dbReference>
<accession>A0ABV1FA81</accession>